<dbReference type="AlphaFoldDB" id="A0A7S0CUK0"/>
<proteinExistence type="predicted"/>
<dbReference type="PANTHER" id="PTHR34932">
    <property type="entry name" value="TRPL TRANSLOCATION DEFECT PROTEIN 14"/>
    <property type="match status" value="1"/>
</dbReference>
<dbReference type="EMBL" id="HBEM01004225">
    <property type="protein sequence ID" value="CAD8434216.1"/>
    <property type="molecule type" value="Transcribed_RNA"/>
</dbReference>
<name>A0A7S0CUK0_9EUKA</name>
<dbReference type="InterPro" id="IPR027417">
    <property type="entry name" value="P-loop_NTPase"/>
</dbReference>
<dbReference type="Gene3D" id="2.40.320.10">
    <property type="entry name" value="Hypothetical Protein Pfu-838710-001"/>
    <property type="match status" value="1"/>
</dbReference>
<feature type="domain" description="NadR/Ttd14 AAA" evidence="1">
    <location>
        <begin position="118"/>
        <end position="304"/>
    </location>
</feature>
<dbReference type="GO" id="GO:0005525">
    <property type="term" value="F:GTP binding"/>
    <property type="evidence" value="ECO:0007669"/>
    <property type="project" value="TreeGrafter"/>
</dbReference>
<dbReference type="InterPro" id="IPR053227">
    <property type="entry name" value="TRPL-trafficking_regulator"/>
</dbReference>
<accession>A0A7S0CUK0</accession>
<sequence length="507" mass="57157">MSSKNSGLSPLGALAIGMGGMGAVALGAYVMNGWIKGDLNYKIEKAVQAAMREQLTSLKGEAKDQIIHALLTPQFARQPSALQMSSLSRLPTLHQTQSAPPIVDSSDEKSGHNKKVYKLVLTGGPCAGKSTALARVKGFLQSRGYFVATVAEAANFLHQNGVTYYPKEPLMFQRAVTSIQRDHEERIFKYCEEIAMHKDCTVVILCDRGLQDGRSYCDEEAWMTVLRDVGLPLSEEALRSRYDAIFHLVTAADGAEKYYTKMSDGKMVRHEEPAQAVALDKNLQSAWAGHPKHFILKNTGTFDDKINNLVSGICSVLGIVATKRKAAKFLLLSLPKSFPASGLHNMSTSIFTKTYVRMPDNQGKDSVVMFVRERYQTNFRVTEDKKDLEIRSYILKTIRTEDNQNIEEIRTLSLREYKGYLSFADSDRVVVRQKRVQFTFDDKFYEIVEYLKPVKTPRLLLLNVHQSQEDVEPMKAKDVPDFIPVEREVTKEREYSAHYLSMKLTKK</sequence>
<dbReference type="Pfam" id="PF13521">
    <property type="entry name" value="AAA_28"/>
    <property type="match status" value="1"/>
</dbReference>
<dbReference type="SUPFAM" id="SSF52540">
    <property type="entry name" value="P-loop containing nucleoside triphosphate hydrolases"/>
    <property type="match status" value="1"/>
</dbReference>
<dbReference type="GO" id="GO:0035091">
    <property type="term" value="F:phosphatidylinositol binding"/>
    <property type="evidence" value="ECO:0007669"/>
    <property type="project" value="TreeGrafter"/>
</dbReference>
<protein>
    <recommendedName>
        <fullName evidence="1">NadR/Ttd14 AAA domain-containing protein</fullName>
    </recommendedName>
</protein>
<evidence type="ECO:0000313" key="2">
    <source>
        <dbReference type="EMBL" id="CAD8434216.1"/>
    </source>
</evidence>
<organism evidence="2">
    <name type="scientific">Amorphochlora amoebiformis</name>
    <dbReference type="NCBI Taxonomy" id="1561963"/>
    <lineage>
        <taxon>Eukaryota</taxon>
        <taxon>Sar</taxon>
        <taxon>Rhizaria</taxon>
        <taxon>Cercozoa</taxon>
        <taxon>Chlorarachniophyceae</taxon>
        <taxon>Amorphochlora</taxon>
    </lineage>
</organism>
<reference evidence="2" key="1">
    <citation type="submission" date="2021-01" db="EMBL/GenBank/DDBJ databases">
        <authorList>
            <person name="Corre E."/>
            <person name="Pelletier E."/>
            <person name="Niang G."/>
            <person name="Scheremetjew M."/>
            <person name="Finn R."/>
            <person name="Kale V."/>
            <person name="Holt S."/>
            <person name="Cochrane G."/>
            <person name="Meng A."/>
            <person name="Brown T."/>
            <person name="Cohen L."/>
        </authorList>
    </citation>
    <scope>NUCLEOTIDE SEQUENCE</scope>
    <source>
        <strain evidence="2">CCMP2058</strain>
    </source>
</reference>
<evidence type="ECO:0000259" key="1">
    <source>
        <dbReference type="Pfam" id="PF13521"/>
    </source>
</evidence>
<dbReference type="PANTHER" id="PTHR34932:SF1">
    <property type="entry name" value="TRPL TRANSLOCATION DEFECT PROTEIN 14"/>
    <property type="match status" value="1"/>
</dbReference>
<gene>
    <name evidence="2" type="ORF">LAMO00422_LOCUS2969</name>
</gene>
<dbReference type="GO" id="GO:0070300">
    <property type="term" value="F:phosphatidic acid binding"/>
    <property type="evidence" value="ECO:0007669"/>
    <property type="project" value="TreeGrafter"/>
</dbReference>
<dbReference type="InterPro" id="IPR038727">
    <property type="entry name" value="NadR/Ttd14_AAA_dom"/>
</dbReference>